<protein>
    <submittedName>
        <fullName evidence="2">Putative transposase</fullName>
    </submittedName>
</protein>
<keyword evidence="3" id="KW-1185">Reference proteome</keyword>
<sequence>MILGKKVRLKPTEEQEHQLWKSAGTARWAYNWALDQQEKNFAKGGKFRSDHELRKELTQLKQTEEFSWLYDVSNNITKQAIKDACNAYKKFFKKLADKPNFKSRKKSKPAFYNDVVK</sequence>
<name>A0A1G8GBI3_9FIRM</name>
<gene>
    <name evidence="2" type="ORF">SAMN05443529_1221</name>
</gene>
<dbReference type="EMBL" id="FNCP01000022">
    <property type="protein sequence ID" value="SDH91772.1"/>
    <property type="molecule type" value="Genomic_DNA"/>
</dbReference>
<feature type="domain" description="Transposase putative helix-turn-helix" evidence="1">
    <location>
        <begin position="1"/>
        <end position="46"/>
    </location>
</feature>
<organism evidence="2 3">
    <name type="scientific">Desulfosporosinus hippei DSM 8344</name>
    <dbReference type="NCBI Taxonomy" id="1121419"/>
    <lineage>
        <taxon>Bacteria</taxon>
        <taxon>Bacillati</taxon>
        <taxon>Bacillota</taxon>
        <taxon>Clostridia</taxon>
        <taxon>Eubacteriales</taxon>
        <taxon>Desulfitobacteriaceae</taxon>
        <taxon>Desulfosporosinus</taxon>
    </lineage>
</organism>
<dbReference type="OrthoDB" id="1551477at2"/>
<evidence type="ECO:0000313" key="3">
    <source>
        <dbReference type="Proteomes" id="UP000198656"/>
    </source>
</evidence>
<feature type="non-terminal residue" evidence="2">
    <location>
        <position position="117"/>
    </location>
</feature>
<dbReference type="Proteomes" id="UP000198656">
    <property type="component" value="Unassembled WGS sequence"/>
</dbReference>
<evidence type="ECO:0000259" key="1">
    <source>
        <dbReference type="Pfam" id="PF12323"/>
    </source>
</evidence>
<dbReference type="STRING" id="1121419.SAMN05443529_1221"/>
<proteinExistence type="predicted"/>
<dbReference type="Pfam" id="PF12323">
    <property type="entry name" value="HTH_OrfB_IS605"/>
    <property type="match status" value="1"/>
</dbReference>
<evidence type="ECO:0000313" key="2">
    <source>
        <dbReference type="EMBL" id="SDH91772.1"/>
    </source>
</evidence>
<accession>A0A1G8GBI3</accession>
<dbReference type="RefSeq" id="WP_143015545.1">
    <property type="nucleotide sequence ID" value="NZ_FNCP01000022.1"/>
</dbReference>
<reference evidence="3" key="1">
    <citation type="submission" date="2016-10" db="EMBL/GenBank/DDBJ databases">
        <authorList>
            <person name="Varghese N."/>
            <person name="Submissions S."/>
        </authorList>
    </citation>
    <scope>NUCLEOTIDE SEQUENCE [LARGE SCALE GENOMIC DNA]</scope>
    <source>
        <strain evidence="3">DSM 8344</strain>
    </source>
</reference>
<dbReference type="InterPro" id="IPR021027">
    <property type="entry name" value="Transposase_put_HTH"/>
</dbReference>
<dbReference type="AlphaFoldDB" id="A0A1G8GBI3"/>